<accession>A0A078R5G4</accession>
<dbReference type="Proteomes" id="UP000028134">
    <property type="component" value="Unassembled WGS sequence"/>
</dbReference>
<dbReference type="AlphaFoldDB" id="A0A078R5G4"/>
<reference evidence="2 3" key="1">
    <citation type="submission" date="2014-04" db="EMBL/GenBank/DDBJ databases">
        <authorList>
            <person name="Sears C."/>
            <person name="Carroll K."/>
            <person name="Sack B.R."/>
            <person name="Qadri F."/>
            <person name="Myers L.L."/>
            <person name="Chung G.-T."/>
            <person name="Escheverria P."/>
            <person name="Fraser C.M."/>
            <person name="Sadzewicz L."/>
            <person name="Shefchek K.A."/>
            <person name="Tallon L."/>
            <person name="Das S.P."/>
            <person name="Daugherty S."/>
            <person name="Mongodin E.F."/>
        </authorList>
    </citation>
    <scope>NUCLEOTIDE SEQUENCE [LARGE SCALE GENOMIC DNA]</scope>
    <source>
        <strain evidence="3">3775 SL(B) 10 (iv)</strain>
    </source>
</reference>
<evidence type="ECO:0000313" key="2">
    <source>
        <dbReference type="EMBL" id="KDS29861.1"/>
    </source>
</evidence>
<sequence length="321" mass="37458">MKTSNNEIKIISPGMERRKLTNKIHLLDENKFIALSKKIDSSFNVVQEKYKELNKVASPVVENEYLWGLIKTTDVEKSLDGLLKVIQELAKCTLGAFQANSENLEAILELMKISVSIENDLYRQLEDSDCSKENIANLLHDLCSQYNIDSHAIEVLFEQSFNRTITLRTRINNLREEFFERISKNEEKFDHFDETIQKKEEEFTSCFDSKTAEYKKQLEISIKECLSVIDKYQKELNATKNSYKQEIETLKYFLMESIKQHNVEVSKQHDTKFKQYERENTVLKNQMYMLTQDVSKLQNRSTWTLSISIIATIVAAISFAV</sequence>
<gene>
    <name evidence="2" type="ORF">M097_3008</name>
</gene>
<name>A0A078R5G4_PHOVU</name>
<dbReference type="EMBL" id="JNHI01000019">
    <property type="protein sequence ID" value="KDS29861.1"/>
    <property type="molecule type" value="Genomic_DNA"/>
</dbReference>
<protein>
    <submittedName>
        <fullName evidence="2">Uncharacterized protein</fullName>
    </submittedName>
</protein>
<evidence type="ECO:0000313" key="3">
    <source>
        <dbReference type="Proteomes" id="UP000028134"/>
    </source>
</evidence>
<dbReference type="RefSeq" id="WP_032945939.1">
    <property type="nucleotide sequence ID" value="NZ_JNHI01000019.1"/>
</dbReference>
<comment type="caution">
    <text evidence="2">The sequence shown here is derived from an EMBL/GenBank/DDBJ whole genome shotgun (WGS) entry which is preliminary data.</text>
</comment>
<evidence type="ECO:0000256" key="1">
    <source>
        <dbReference type="SAM" id="Coils"/>
    </source>
</evidence>
<organism evidence="2 3">
    <name type="scientific">Phocaeicola vulgatus str. 3775 SL</name>
    <name type="common">B</name>
    <name type="synonym">iv</name>
    <dbReference type="NCBI Taxonomy" id="1339350"/>
    <lineage>
        <taxon>Bacteria</taxon>
        <taxon>Pseudomonadati</taxon>
        <taxon>Bacteroidota</taxon>
        <taxon>Bacteroidia</taxon>
        <taxon>Bacteroidales</taxon>
        <taxon>Bacteroidaceae</taxon>
        <taxon>Phocaeicola</taxon>
    </lineage>
</organism>
<dbReference type="PATRIC" id="fig|1339350.3.peg.2883"/>
<keyword evidence="1" id="KW-0175">Coiled coil</keyword>
<feature type="coiled-coil region" evidence="1">
    <location>
        <begin position="182"/>
        <end position="249"/>
    </location>
</feature>
<proteinExistence type="predicted"/>